<dbReference type="GO" id="GO:0016829">
    <property type="term" value="F:lyase activity"/>
    <property type="evidence" value="ECO:0007669"/>
    <property type="project" value="UniProtKB-KW"/>
</dbReference>
<evidence type="ECO:0000259" key="2">
    <source>
        <dbReference type="Pfam" id="PF00248"/>
    </source>
</evidence>
<feature type="region of interest" description="Disordered" evidence="1">
    <location>
        <begin position="554"/>
        <end position="579"/>
    </location>
</feature>
<dbReference type="SUPFAM" id="SSF56796">
    <property type="entry name" value="Dehydroquinate synthase-like"/>
    <property type="match status" value="1"/>
</dbReference>
<dbReference type="GO" id="GO:0016491">
    <property type="term" value="F:oxidoreductase activity"/>
    <property type="evidence" value="ECO:0007669"/>
    <property type="project" value="InterPro"/>
</dbReference>
<evidence type="ECO:0000259" key="3">
    <source>
        <dbReference type="Pfam" id="PF01761"/>
    </source>
</evidence>
<dbReference type="PRINTS" id="PR00069">
    <property type="entry name" value="ALDKETRDTASE"/>
</dbReference>
<proteinExistence type="predicted"/>
<dbReference type="OrthoDB" id="197068at2759"/>
<dbReference type="InterPro" id="IPR023210">
    <property type="entry name" value="NADP_OxRdtase_dom"/>
</dbReference>
<evidence type="ECO:0000256" key="1">
    <source>
        <dbReference type="SAM" id="MobiDB-lite"/>
    </source>
</evidence>
<dbReference type="InterPro" id="IPR036812">
    <property type="entry name" value="NAD(P)_OxRdtase_dom_sf"/>
</dbReference>
<dbReference type="InterPro" id="IPR030960">
    <property type="entry name" value="DHQS/DOIS_N"/>
</dbReference>
<evidence type="ECO:0000313" key="5">
    <source>
        <dbReference type="EMBL" id="TFJ80367.1"/>
    </source>
</evidence>
<feature type="domain" description="NADP-dependent oxidoreductase" evidence="2">
    <location>
        <begin position="273"/>
        <end position="534"/>
    </location>
</feature>
<evidence type="ECO:0000259" key="4">
    <source>
        <dbReference type="Pfam" id="PF24621"/>
    </source>
</evidence>
<dbReference type="InterPro" id="IPR056179">
    <property type="entry name" value="DHQS_C"/>
</dbReference>
<keyword evidence="6" id="KW-1185">Reference proteome</keyword>
<gene>
    <name evidence="5" type="ORF">NSK_008274</name>
</gene>
<comment type="caution">
    <text evidence="5">The sequence shown here is derived from an EMBL/GenBank/DDBJ whole genome shotgun (WGS) entry which is preliminary data.</text>
</comment>
<organism evidence="5 6">
    <name type="scientific">Nannochloropsis salina CCMP1776</name>
    <dbReference type="NCBI Taxonomy" id="1027361"/>
    <lineage>
        <taxon>Eukaryota</taxon>
        <taxon>Sar</taxon>
        <taxon>Stramenopiles</taxon>
        <taxon>Ochrophyta</taxon>
        <taxon>Eustigmatophyceae</taxon>
        <taxon>Eustigmatales</taxon>
        <taxon>Monodopsidaceae</taxon>
        <taxon>Microchloropsis</taxon>
        <taxon>Microchloropsis salina</taxon>
    </lineage>
</organism>
<dbReference type="PANTHER" id="PTHR11732">
    <property type="entry name" value="ALDO/KETO REDUCTASE"/>
    <property type="match status" value="1"/>
</dbReference>
<dbReference type="Pfam" id="PF00248">
    <property type="entry name" value="Aldo_ket_red"/>
    <property type="match status" value="2"/>
</dbReference>
<protein>
    <recommendedName>
        <fullName evidence="7">NADP-dependent oxidoreductase domain-containing protein</fullName>
    </recommendedName>
</protein>
<dbReference type="Proteomes" id="UP000355283">
    <property type="component" value="Unassembled WGS sequence"/>
</dbReference>
<dbReference type="Gene3D" id="3.40.50.1970">
    <property type="match status" value="1"/>
</dbReference>
<evidence type="ECO:0008006" key="7">
    <source>
        <dbReference type="Google" id="ProtNLM"/>
    </source>
</evidence>
<reference evidence="5 6" key="1">
    <citation type="submission" date="2019-01" db="EMBL/GenBank/DDBJ databases">
        <title>Nuclear Genome Assembly of the Microalgal Biofuel strain Nannochloropsis salina CCMP1776.</title>
        <authorList>
            <person name="Hovde B."/>
        </authorList>
    </citation>
    <scope>NUCLEOTIDE SEQUENCE [LARGE SCALE GENOMIC DNA]</scope>
    <source>
        <strain evidence="5 6">CCMP1776</strain>
    </source>
</reference>
<accession>A0A4D9CQS3</accession>
<evidence type="ECO:0000313" key="6">
    <source>
        <dbReference type="Proteomes" id="UP000355283"/>
    </source>
</evidence>
<dbReference type="Pfam" id="PF24621">
    <property type="entry name" value="DHQS_C"/>
    <property type="match status" value="1"/>
</dbReference>
<sequence>MGKRHVSYFAFSTSPVSGKPAAIPPSLIDISTLNALRDAEKVADAVKHAVSSVVKYMDYSSDSQNEKQIGNALSGFDRSSFYVGSKLSCCDAAPEDVTEACKRSIAELGVSYLDNYMMHWPVQLKSDSKPVSLDDGDTYELLQDGDMDCIMATYEAMERLVDQGLVRSLGVSNMGIRTLSELLSRCRIRPTVLEVEMHPYLAQPKLLEFCREENIHVMANSPPGKMRDGYPDDSSLLDDPILLRIAEESGRSEAYTDIRPSLIDISTSNALRDAEKVADAVKHAWSSGVEYVDCSSDSQNEKRIGNALSGFDRSSFYVGSKLSCCDAAPEDVTEACKRSIAELGVSYLDNYMMHWPVQLKSDSKPVSLDDGDTYELLQDGDMDCIMATYEAMERLVDQGLVRSLGVSNMGIRTLSELLSRCRIRPTVLEVEMHPYLAQPKLLEFCREENIHVMANSPPGKMRNRHSNDSSLLDDPVLLRIAEEAVRAAQVLLRWGIQRGRSITRKTLSQSLIDENKDVLDWCLSRDHMSRLDALGKGSRLTSVLPSMCDLDRDSENSAGAGHPVSQPHRTPCTMDKNGGLRNRFERPGKYLKTDILVQRGALSDLARLGKSIIPEESHGSANYLITDSVVDALYGDIVLNGLKSAGLDMTKIVVPAVSMDESGEPSTEPNKNGAIFNACVDRVLGNGISKHSCIISLGGGVINNLCGVIAATLYRGIKLVHFTTTSMGMLDAAIDFKQAFNHPCGKNLVGAYYPADLIVMDPECLKTLSNRHMLNGVAEALKHGLTQSWELTSAIVEPLRGDSARLGDSEYLETLCKETIEIKVPTLTHYKESDFNEMVPQYGHAVAHAVEHLSWEEGQVPLLHGEAVAIGMCVTAELGHLLGLCDKSVVDHHYDLVGITGLPCNVPDTMKINDILHAMTYDKHFIGNPCMGFCKEIGVMAKNKDGSYAFSVEMEPVREALQLNMSK</sequence>
<feature type="domain" description="3-dehydroquinate synthase N-terminal" evidence="3">
    <location>
        <begin position="666"/>
        <end position="773"/>
    </location>
</feature>
<dbReference type="Gene3D" id="3.20.20.100">
    <property type="entry name" value="NADP-dependent oxidoreductase domain"/>
    <property type="match status" value="2"/>
</dbReference>
<feature type="domain" description="3-dehydroquinate synthase C-terminal" evidence="4">
    <location>
        <begin position="776"/>
        <end position="924"/>
    </location>
</feature>
<dbReference type="CDD" id="cd19071">
    <property type="entry name" value="AKR_AKR1-5-like"/>
    <property type="match status" value="2"/>
</dbReference>
<dbReference type="EMBL" id="SDOX01000168">
    <property type="protein sequence ID" value="TFJ80367.1"/>
    <property type="molecule type" value="Genomic_DNA"/>
</dbReference>
<name>A0A4D9CQS3_9STRA</name>
<dbReference type="Gene3D" id="1.20.1090.10">
    <property type="entry name" value="Dehydroquinate synthase-like - alpha domain"/>
    <property type="match status" value="1"/>
</dbReference>
<dbReference type="AlphaFoldDB" id="A0A4D9CQS3"/>
<feature type="domain" description="NADP-dependent oxidoreductase" evidence="2">
    <location>
        <begin position="38"/>
        <end position="222"/>
    </location>
</feature>
<dbReference type="InterPro" id="IPR020471">
    <property type="entry name" value="AKR"/>
</dbReference>
<dbReference type="SUPFAM" id="SSF51430">
    <property type="entry name" value="NAD(P)-linked oxidoreductase"/>
    <property type="match status" value="2"/>
</dbReference>
<dbReference type="CDD" id="cd08197">
    <property type="entry name" value="DOIS"/>
    <property type="match status" value="1"/>
</dbReference>
<dbReference type="Pfam" id="PF01761">
    <property type="entry name" value="DHQ_synthase"/>
    <property type="match status" value="1"/>
</dbReference>